<feature type="signal peptide" evidence="1">
    <location>
        <begin position="1"/>
        <end position="24"/>
    </location>
</feature>
<dbReference type="EMBL" id="MINH01000019">
    <property type="protein sequence ID" value="POG10395.1"/>
    <property type="molecule type" value="Genomic_DNA"/>
</dbReference>
<evidence type="ECO:0000313" key="2">
    <source>
        <dbReference type="EMBL" id="POG10395.1"/>
    </source>
</evidence>
<reference evidence="2 3" key="2">
    <citation type="submission" date="2018-03" db="EMBL/GenBank/DDBJ databases">
        <title>Draft genome of Pseudomonas putida strain KH-21-114.</title>
        <authorList>
            <person name="Yoshizawa S."/>
            <person name="Khan N.H."/>
            <person name="Nishimura M."/>
            <person name="Chiura H.X."/>
            <person name="Ogura Y."/>
            <person name="Hayashi T."/>
            <person name="Kogure K."/>
        </authorList>
    </citation>
    <scope>NUCLEOTIDE SEQUENCE [LARGE SCALE GENOMIC DNA]</scope>
    <source>
        <strain evidence="2 3">KH-21-114</strain>
    </source>
</reference>
<dbReference type="Proteomes" id="UP000237230">
    <property type="component" value="Unassembled WGS sequence"/>
</dbReference>
<dbReference type="SUPFAM" id="SSF56935">
    <property type="entry name" value="Porins"/>
    <property type="match status" value="1"/>
</dbReference>
<comment type="caution">
    <text evidence="2">The sequence shown here is derived from an EMBL/GenBank/DDBJ whole genome shotgun (WGS) entry which is preliminary data.</text>
</comment>
<protein>
    <submittedName>
        <fullName evidence="2">Uncharacterized protein</fullName>
    </submittedName>
</protein>
<accession>A0A2S3X4I8</accession>
<organism evidence="2 3">
    <name type="scientific">Pseudomonas putida</name>
    <name type="common">Arthrobacter siderocapsulatus</name>
    <dbReference type="NCBI Taxonomy" id="303"/>
    <lineage>
        <taxon>Bacteria</taxon>
        <taxon>Pseudomonadati</taxon>
        <taxon>Pseudomonadota</taxon>
        <taxon>Gammaproteobacteria</taxon>
        <taxon>Pseudomonadales</taxon>
        <taxon>Pseudomonadaceae</taxon>
        <taxon>Pseudomonas</taxon>
    </lineage>
</organism>
<keyword evidence="1" id="KW-0732">Signal</keyword>
<sequence>MPINKTTSVVTAIMMMPFSGVVDAANWQSSVEVPTTVEYDSNPLLLTSKEKGVTRTIIAPDYTLVGQFDRDQLRMGVGMHVLRSSDRSVMDDREDPNLRLGWQRETESGGFGLLAQYDESSTLSGAVQDTGVIVTTDGTQKMSRLTGNWSSAVTERSTLSNELRYSHASYDISTLTGYDEYANDFNWTYAWSERTDIITGFEARRYEPDSNSTAIATNSYVPSIGLKYQFSDSLVGAMHVGVNQTNGAGTQRRGEGGASLTYRGLRHEASFSADRTTMSNAQGGAAEMDMVRGSWSYLLTETTRVGADAWWQDSKGQNPNTMQTYSVWASRAFSPAWDLRFSLLYKERQQSGLPNADATIAGLTLTYRYPDI</sequence>
<reference evidence="2 3" key="1">
    <citation type="submission" date="2016-08" db="EMBL/GenBank/DDBJ databases">
        <authorList>
            <person name="Seilhamer J.J."/>
        </authorList>
    </citation>
    <scope>NUCLEOTIDE SEQUENCE [LARGE SCALE GENOMIC DNA]</scope>
    <source>
        <strain evidence="2 3">KH-21-114</strain>
    </source>
</reference>
<dbReference type="AlphaFoldDB" id="A0A2S3X4I8"/>
<feature type="chain" id="PRO_5015734779" evidence="1">
    <location>
        <begin position="25"/>
        <end position="372"/>
    </location>
</feature>
<proteinExistence type="predicted"/>
<name>A0A2S3X4I8_PSEPU</name>
<gene>
    <name evidence="2" type="ORF">BGP84_11910</name>
</gene>
<evidence type="ECO:0000313" key="3">
    <source>
        <dbReference type="Proteomes" id="UP000237230"/>
    </source>
</evidence>
<dbReference type="RefSeq" id="WP_181004479.1">
    <property type="nucleotide sequence ID" value="NZ_MINH01000019.1"/>
</dbReference>
<evidence type="ECO:0000256" key="1">
    <source>
        <dbReference type="SAM" id="SignalP"/>
    </source>
</evidence>